<dbReference type="SUPFAM" id="SSF52317">
    <property type="entry name" value="Class I glutamine amidotransferase-like"/>
    <property type="match status" value="1"/>
</dbReference>
<dbReference type="InterPro" id="IPR015890">
    <property type="entry name" value="Chorismate_C"/>
</dbReference>
<dbReference type="EC" id="4.1.3.27" evidence="2"/>
<evidence type="ECO:0000259" key="4">
    <source>
        <dbReference type="Pfam" id="PF00425"/>
    </source>
</evidence>
<dbReference type="PROSITE" id="PS51273">
    <property type="entry name" value="GATASE_TYPE_1"/>
    <property type="match status" value="1"/>
</dbReference>
<gene>
    <name evidence="6" type="ORF">FAB82_22340</name>
</gene>
<dbReference type="GO" id="GO:0000162">
    <property type="term" value="P:L-tryptophan biosynthetic process"/>
    <property type="evidence" value="ECO:0007669"/>
    <property type="project" value="UniProtKB-UniRule"/>
</dbReference>
<dbReference type="AlphaFoldDB" id="A0A4S8Q4Q2"/>
<dbReference type="PIRSF" id="PIRSF036934">
    <property type="entry name" value="TrpE-G"/>
    <property type="match status" value="1"/>
</dbReference>
<dbReference type="Pfam" id="PF00117">
    <property type="entry name" value="GATase"/>
    <property type="match status" value="1"/>
</dbReference>
<comment type="caution">
    <text evidence="6">The sequence shown here is derived from an EMBL/GenBank/DDBJ whole genome shotgun (WGS) entry which is preliminary data.</text>
</comment>
<dbReference type="PANTHER" id="PTHR11236">
    <property type="entry name" value="AMINOBENZOATE/ANTHRANILATE SYNTHASE"/>
    <property type="match status" value="1"/>
</dbReference>
<dbReference type="InterPro" id="IPR029062">
    <property type="entry name" value="Class_I_gatase-like"/>
</dbReference>
<dbReference type="SUPFAM" id="SSF56322">
    <property type="entry name" value="ADC synthase"/>
    <property type="match status" value="1"/>
</dbReference>
<comment type="catalytic activity">
    <reaction evidence="2">
        <text>chorismate + L-glutamine = anthranilate + pyruvate + L-glutamate + H(+)</text>
        <dbReference type="Rhea" id="RHEA:21732"/>
        <dbReference type="ChEBI" id="CHEBI:15361"/>
        <dbReference type="ChEBI" id="CHEBI:15378"/>
        <dbReference type="ChEBI" id="CHEBI:16567"/>
        <dbReference type="ChEBI" id="CHEBI:29748"/>
        <dbReference type="ChEBI" id="CHEBI:29985"/>
        <dbReference type="ChEBI" id="CHEBI:58359"/>
        <dbReference type="EC" id="4.1.3.27"/>
    </reaction>
</comment>
<keyword evidence="2 6" id="KW-0456">Lyase</keyword>
<dbReference type="UniPathway" id="UPA00035">
    <property type="reaction ID" value="UER00040"/>
</dbReference>
<dbReference type="InterPro" id="IPR006221">
    <property type="entry name" value="TrpG/PapA_dom"/>
</dbReference>
<dbReference type="InterPro" id="IPR017926">
    <property type="entry name" value="GATASE"/>
</dbReference>
<organism evidence="6 7">
    <name type="scientific">Glycomyces buryatensis</name>
    <dbReference type="NCBI Taxonomy" id="2570927"/>
    <lineage>
        <taxon>Bacteria</taxon>
        <taxon>Bacillati</taxon>
        <taxon>Actinomycetota</taxon>
        <taxon>Actinomycetes</taxon>
        <taxon>Glycomycetales</taxon>
        <taxon>Glycomycetaceae</taxon>
        <taxon>Glycomyces</taxon>
    </lineage>
</organism>
<feature type="domain" description="Chorismate-utilising enzyme C-terminal" evidence="4">
    <location>
        <begin position="234"/>
        <end position="484"/>
    </location>
</feature>
<keyword evidence="2" id="KW-0028">Amino-acid biosynthesis</keyword>
<feature type="domain" description="Anthranilate synthase component I N-terminal" evidence="5">
    <location>
        <begin position="23"/>
        <end position="192"/>
    </location>
</feature>
<keyword evidence="1" id="KW-0315">Glutamine amidotransferase</keyword>
<dbReference type="PRINTS" id="PR00097">
    <property type="entry name" value="ANTSNTHASEII"/>
</dbReference>
<dbReference type="RefSeq" id="WP_136536779.1">
    <property type="nucleotide sequence ID" value="NZ_STGY01000073.1"/>
</dbReference>
<evidence type="ECO:0000256" key="2">
    <source>
        <dbReference type="PIRNR" id="PIRNR036934"/>
    </source>
</evidence>
<accession>A0A4S8Q4Q2</accession>
<dbReference type="Proteomes" id="UP000308760">
    <property type="component" value="Unassembled WGS sequence"/>
</dbReference>
<dbReference type="GO" id="GO:0004049">
    <property type="term" value="F:anthranilate synthase activity"/>
    <property type="evidence" value="ECO:0007669"/>
    <property type="project" value="UniProtKB-UniRule"/>
</dbReference>
<dbReference type="OrthoDB" id="3518032at2"/>
<dbReference type="PRINTS" id="PR00096">
    <property type="entry name" value="GATASE"/>
</dbReference>
<dbReference type="InterPro" id="IPR019999">
    <property type="entry name" value="Anth_synth_I-like"/>
</dbReference>
<dbReference type="Gene3D" id="3.60.120.10">
    <property type="entry name" value="Anthranilate synthase"/>
    <property type="match status" value="1"/>
</dbReference>
<dbReference type="InterPro" id="IPR010112">
    <property type="entry name" value="TrpE-G_bact"/>
</dbReference>
<evidence type="ECO:0000259" key="3">
    <source>
        <dbReference type="Pfam" id="PF00117"/>
    </source>
</evidence>
<keyword evidence="7" id="KW-1185">Reference proteome</keyword>
<sequence length="708" mass="77022">MTAYSTPSGVHVQRETTELDHADLTDVIARVETRRGGVLSSGMEYPGRYSRFHLAYSDPPVEVVARGREVTVRALNARGYLLVDAFADALTAAEAGRIERADAQVKVVVPEPVGRVPEEERSKQPTAFSALRVLLEALACDDAYLGFWGAFGYDLAYQFEPIPYAKDRPEDQRDLVLHLADEVYVVDRKRETARVYRYDFTLGDRTTKGLARETETVAYSPAATVPDGPVPGVYADTVRRAKQEFKAGNLFEVVPGHEMYAACDSPTAFYERLRVANPAPYEFIFNLGDSEYLVGASPEMFVRVHGDRVETCPIAGTIARGDDPVHDATQIAELIGSLKEESELTMCTDVDRNDKARVCVPGSVKVLGRRQIEMYSRLIHTVDHVEGRLREDMDALDAFLTHMWSVTVTGAPKTWAMRFIEEQETTPRRWYGGAVGYIGLDGSMNTGLTLRTAQIRDGVACVRAGATLLYDSVPEAEEAETHLKARALLETASGGIGAAEPKSEPIEVAGGPAGNGRKVLLVDHEDSFVNTLGDYFRQHGCEVTTLRFGFDTAATLDELAPDLVVLSPGPGRPGDFGTAALLDEIARRGLPAFGVCLGLQAMIEHAGGELSLLDEPSHGKPGSVKVTGGKLFDGLPDEVVAARYHSLYATADQVKGDFAPTAAIDEVVMSIEAPEKKWFAVQFHPESILTAAGAHGHRIIGNVLRLTA</sequence>
<evidence type="ECO:0000256" key="1">
    <source>
        <dbReference type="ARBA" id="ARBA00022962"/>
    </source>
</evidence>
<evidence type="ECO:0000259" key="5">
    <source>
        <dbReference type="Pfam" id="PF04715"/>
    </source>
</evidence>
<dbReference type="EMBL" id="STGY01000073">
    <property type="protein sequence ID" value="THV35619.1"/>
    <property type="molecule type" value="Genomic_DNA"/>
</dbReference>
<protein>
    <recommendedName>
        <fullName evidence="2">Anthranilate synthase</fullName>
        <ecNumber evidence="2">4.1.3.27</ecNumber>
    </recommendedName>
</protein>
<dbReference type="PANTHER" id="PTHR11236:SF9">
    <property type="entry name" value="ANTHRANILATE SYNTHASE COMPONENT 1"/>
    <property type="match status" value="1"/>
</dbReference>
<keyword evidence="2" id="KW-0057">Aromatic amino acid biosynthesis</keyword>
<dbReference type="Pfam" id="PF00425">
    <property type="entry name" value="Chorismate_bind"/>
    <property type="match status" value="1"/>
</dbReference>
<proteinExistence type="predicted"/>
<name>A0A4S8Q4Q2_9ACTN</name>
<evidence type="ECO:0000313" key="7">
    <source>
        <dbReference type="Proteomes" id="UP000308760"/>
    </source>
</evidence>
<dbReference type="Gene3D" id="3.40.50.880">
    <property type="match status" value="1"/>
</dbReference>
<dbReference type="NCBIfam" id="NF010081">
    <property type="entry name" value="PRK13566.1"/>
    <property type="match status" value="1"/>
</dbReference>
<dbReference type="Pfam" id="PF04715">
    <property type="entry name" value="Anth_synt_I_N"/>
    <property type="match status" value="1"/>
</dbReference>
<dbReference type="InterPro" id="IPR005801">
    <property type="entry name" value="ADC_synthase"/>
</dbReference>
<keyword evidence="2" id="KW-0822">Tryptophan biosynthesis</keyword>
<evidence type="ECO:0000313" key="6">
    <source>
        <dbReference type="EMBL" id="THV35619.1"/>
    </source>
</evidence>
<dbReference type="CDD" id="cd01743">
    <property type="entry name" value="GATase1_Anthranilate_Synthase"/>
    <property type="match status" value="1"/>
</dbReference>
<dbReference type="NCBIfam" id="TIGR01815">
    <property type="entry name" value="TrpE-clade3"/>
    <property type="match status" value="1"/>
</dbReference>
<comment type="pathway">
    <text evidence="2">Amino-acid biosynthesis; L-tryptophan biosynthesis; L-tryptophan from chorismate: step 1/5.</text>
</comment>
<dbReference type="InterPro" id="IPR006805">
    <property type="entry name" value="Anth_synth_I_N"/>
</dbReference>
<reference evidence="7" key="1">
    <citation type="submission" date="2019-04" db="EMBL/GenBank/DDBJ databases">
        <title>Nocardioides xinjiangensis sp. nov.</title>
        <authorList>
            <person name="Liu S."/>
        </authorList>
    </citation>
    <scope>NUCLEOTIDE SEQUENCE [LARGE SCALE GENOMIC DNA]</scope>
    <source>
        <strain evidence="7">18</strain>
    </source>
</reference>
<feature type="domain" description="Glutamine amidotransferase" evidence="3">
    <location>
        <begin position="520"/>
        <end position="695"/>
    </location>
</feature>
<dbReference type="NCBIfam" id="TIGR00566">
    <property type="entry name" value="trpG_papA"/>
    <property type="match status" value="1"/>
</dbReference>
<reference evidence="6 7" key="2">
    <citation type="submission" date="2019-05" db="EMBL/GenBank/DDBJ databases">
        <title>Glycomyces buryatensis sp. nov.</title>
        <authorList>
            <person name="Nikitina E."/>
        </authorList>
    </citation>
    <scope>NUCLEOTIDE SEQUENCE [LARGE SCALE GENOMIC DNA]</scope>
    <source>
        <strain evidence="6 7">18</strain>
    </source>
</reference>